<accession>A0A9W6MI03</accession>
<dbReference type="EMBL" id="BSEV01000037">
    <property type="protein sequence ID" value="GLK14816.1"/>
    <property type="molecule type" value="Genomic_DNA"/>
</dbReference>
<proteinExistence type="predicted"/>
<protein>
    <submittedName>
        <fullName evidence="1">Uncharacterized protein</fullName>
    </submittedName>
</protein>
<keyword evidence="2" id="KW-1185">Reference proteome</keyword>
<dbReference type="Proteomes" id="UP001143474">
    <property type="component" value="Unassembled WGS sequence"/>
</dbReference>
<comment type="caution">
    <text evidence="1">The sequence shown here is derived from an EMBL/GenBank/DDBJ whole genome shotgun (WGS) entry which is preliminary data.</text>
</comment>
<evidence type="ECO:0000313" key="2">
    <source>
        <dbReference type="Proteomes" id="UP001143474"/>
    </source>
</evidence>
<evidence type="ECO:0000313" key="1">
    <source>
        <dbReference type="EMBL" id="GLK14816.1"/>
    </source>
</evidence>
<gene>
    <name evidence="1" type="ORF">GCM10017600_82280</name>
</gene>
<reference evidence="1" key="1">
    <citation type="journal article" date="2014" name="Int. J. Syst. Evol. Microbiol.">
        <title>Complete genome sequence of Corynebacterium casei LMG S-19264T (=DSM 44701T), isolated from a smear-ripened cheese.</title>
        <authorList>
            <consortium name="US DOE Joint Genome Institute (JGI-PGF)"/>
            <person name="Walter F."/>
            <person name="Albersmeier A."/>
            <person name="Kalinowski J."/>
            <person name="Ruckert C."/>
        </authorList>
    </citation>
    <scope>NUCLEOTIDE SEQUENCE</scope>
    <source>
        <strain evidence="1">VKM Ac-2007</strain>
    </source>
</reference>
<dbReference type="AlphaFoldDB" id="A0A9W6MI03"/>
<organism evidence="1 2">
    <name type="scientific">Streptosporangium carneum</name>
    <dbReference type="NCBI Taxonomy" id="47481"/>
    <lineage>
        <taxon>Bacteria</taxon>
        <taxon>Bacillati</taxon>
        <taxon>Actinomycetota</taxon>
        <taxon>Actinomycetes</taxon>
        <taxon>Streptosporangiales</taxon>
        <taxon>Streptosporangiaceae</taxon>
        <taxon>Streptosporangium</taxon>
    </lineage>
</organism>
<name>A0A9W6MI03_9ACTN</name>
<sequence length="208" mass="22848">MPVDGCFLCLTASGTADISWTDRPLWLDPRRGLLLPGLGGLTVGYVLLSPISHDPSLRASAMRPDDGRHFVEFVEEVLEFLGERLGGDLTYWEHGGADISEERQSACVEHAHLHIAAGHLPLSTPPGHVAHSGLGQALTWMAGSEDSNPYLLMGHTSGSCFTGRDAEPSQYYRREWAKIVGRDDEWDYLLSGSPDVTRRTIESILLPR</sequence>
<dbReference type="RefSeq" id="WP_271223046.1">
    <property type="nucleotide sequence ID" value="NZ_BAAAVD010000059.1"/>
</dbReference>
<reference evidence="1" key="2">
    <citation type="submission" date="2023-01" db="EMBL/GenBank/DDBJ databases">
        <authorList>
            <person name="Sun Q."/>
            <person name="Evtushenko L."/>
        </authorList>
    </citation>
    <scope>NUCLEOTIDE SEQUENCE</scope>
    <source>
        <strain evidence="1">VKM Ac-2007</strain>
    </source>
</reference>